<accession>A0AA88WAL0</accession>
<feature type="region of interest" description="Disordered" evidence="1">
    <location>
        <begin position="36"/>
        <end position="81"/>
    </location>
</feature>
<reference evidence="2" key="1">
    <citation type="submission" date="2022-12" db="EMBL/GenBank/DDBJ databases">
        <title>Draft genome assemblies for two species of Escallonia (Escalloniales).</title>
        <authorList>
            <person name="Chanderbali A."/>
            <person name="Dervinis C."/>
            <person name="Anghel I."/>
            <person name="Soltis D."/>
            <person name="Soltis P."/>
            <person name="Zapata F."/>
        </authorList>
    </citation>
    <scope>NUCLEOTIDE SEQUENCE</scope>
    <source>
        <strain evidence="2">UCBG64.0493</strain>
        <tissue evidence="2">Leaf</tissue>
    </source>
</reference>
<protein>
    <submittedName>
        <fullName evidence="2">Uncharacterized protein</fullName>
    </submittedName>
</protein>
<organism evidence="2 3">
    <name type="scientific">Escallonia herrerae</name>
    <dbReference type="NCBI Taxonomy" id="1293975"/>
    <lineage>
        <taxon>Eukaryota</taxon>
        <taxon>Viridiplantae</taxon>
        <taxon>Streptophyta</taxon>
        <taxon>Embryophyta</taxon>
        <taxon>Tracheophyta</taxon>
        <taxon>Spermatophyta</taxon>
        <taxon>Magnoliopsida</taxon>
        <taxon>eudicotyledons</taxon>
        <taxon>Gunneridae</taxon>
        <taxon>Pentapetalae</taxon>
        <taxon>asterids</taxon>
        <taxon>campanulids</taxon>
        <taxon>Escalloniales</taxon>
        <taxon>Escalloniaceae</taxon>
        <taxon>Escallonia</taxon>
    </lineage>
</organism>
<keyword evidence="3" id="KW-1185">Reference proteome</keyword>
<proteinExistence type="predicted"/>
<gene>
    <name evidence="2" type="ORF">RJ639_045807</name>
</gene>
<evidence type="ECO:0000313" key="2">
    <source>
        <dbReference type="EMBL" id="KAK3022478.1"/>
    </source>
</evidence>
<name>A0AA88WAL0_9ASTE</name>
<sequence>MLFSSMIQTKVREIPVRTKRTSGFIFMKPIPEMMSGTDSITGFIQEPSPNLNPNPNPNSNPSKRKRNLPGTPGKHISAFLL</sequence>
<comment type="caution">
    <text evidence="2">The sequence shown here is derived from an EMBL/GenBank/DDBJ whole genome shotgun (WGS) entry which is preliminary data.</text>
</comment>
<evidence type="ECO:0000256" key="1">
    <source>
        <dbReference type="SAM" id="MobiDB-lite"/>
    </source>
</evidence>
<dbReference type="EMBL" id="JAVXUP010000709">
    <property type="protein sequence ID" value="KAK3022478.1"/>
    <property type="molecule type" value="Genomic_DNA"/>
</dbReference>
<evidence type="ECO:0000313" key="3">
    <source>
        <dbReference type="Proteomes" id="UP001188597"/>
    </source>
</evidence>
<dbReference type="Proteomes" id="UP001188597">
    <property type="component" value="Unassembled WGS sequence"/>
</dbReference>
<dbReference type="AlphaFoldDB" id="A0AA88WAL0"/>